<dbReference type="Pfam" id="PF13148">
    <property type="entry name" value="DUF3987"/>
    <property type="match status" value="1"/>
</dbReference>
<sequence length="508" mass="57854">MQANCFFLSSQHENIRVSCVPAPYSKEPKPKEKIMNTIQRNSDFPVDDMPILLKEVVRAIRAKTQAPVELIVGSCLCAMSIAAQATVVFEYRDGRRSPVSLYTIVLAESGERKTAVFNHTIKQLLEFQKRKMKEYVNQQSVYEADLQSWNAIAKSKIKQIRKNEEKGIDNTFEQERLRAHYVNKPKKPRVPKILYSDATSEAITKDLAENIGSAGLVSDEGGVIFNGRAIRNLPLYNQLWDGGSIDIERKDRRLIIDDCRFVMLALIQPIEFINYLKKHGTRALGNGFAARCLWSTATSTQGTRTKQLEVQEDNEHLTNFHKRIDELLEQTMDQSPPKVLRLSPESENILSNYQNCIEMQILCDKAKHDALPGILSKLPENAIRLAALMHYFYGFEGNEIQPICLEHMIKVVSYYYSQSEKILTLGLDSGEDDANKLYTWLTSPSSNSMGNCSNIAKSQIRRYAPYQLRNSIRLNRALKILEELGRISIMKLRNPNGSISQAINIYRN</sequence>
<evidence type="ECO:0008006" key="3">
    <source>
        <dbReference type="Google" id="ProtNLM"/>
    </source>
</evidence>
<evidence type="ECO:0000313" key="1">
    <source>
        <dbReference type="EMBL" id="PHI31777.1"/>
    </source>
</evidence>
<dbReference type="EMBL" id="PDDX01000001">
    <property type="protein sequence ID" value="PHI31777.1"/>
    <property type="molecule type" value="Genomic_DNA"/>
</dbReference>
<accession>A0A2C6DRF0</accession>
<gene>
    <name evidence="1" type="ORF">CRN84_21820</name>
</gene>
<proteinExistence type="predicted"/>
<protein>
    <recommendedName>
        <fullName evidence="3">DUF3987 domain-containing protein</fullName>
    </recommendedName>
</protein>
<dbReference type="OrthoDB" id="9067983at2"/>
<dbReference type="InterPro" id="IPR025048">
    <property type="entry name" value="DUF3987"/>
</dbReference>
<comment type="caution">
    <text evidence="1">The sequence shown here is derived from an EMBL/GenBank/DDBJ whole genome shotgun (WGS) entry which is preliminary data.</text>
</comment>
<dbReference type="AlphaFoldDB" id="A0A2C6DRF0"/>
<organism evidence="1 2">
    <name type="scientific">Budvicia aquatica</name>
    <dbReference type="NCBI Taxonomy" id="82979"/>
    <lineage>
        <taxon>Bacteria</taxon>
        <taxon>Pseudomonadati</taxon>
        <taxon>Pseudomonadota</taxon>
        <taxon>Gammaproteobacteria</taxon>
        <taxon>Enterobacterales</taxon>
        <taxon>Budviciaceae</taxon>
        <taxon>Budvicia</taxon>
    </lineage>
</organism>
<keyword evidence="2" id="KW-1185">Reference proteome</keyword>
<dbReference type="Proteomes" id="UP000224974">
    <property type="component" value="Unassembled WGS sequence"/>
</dbReference>
<evidence type="ECO:0000313" key="2">
    <source>
        <dbReference type="Proteomes" id="UP000224974"/>
    </source>
</evidence>
<reference evidence="2" key="1">
    <citation type="submission" date="2017-09" db="EMBL/GenBank/DDBJ databases">
        <title>FDA dAtabase for Regulatory Grade micrObial Sequences (FDA-ARGOS): Supporting development and validation of Infectious Disease Dx tests.</title>
        <authorList>
            <person name="Minogue T."/>
            <person name="Wolcott M."/>
            <person name="Wasieloski L."/>
            <person name="Aguilar W."/>
            <person name="Moore D."/>
            <person name="Tallon L."/>
            <person name="Sadzewicz L."/>
            <person name="Ott S."/>
            <person name="Zhao X."/>
            <person name="Nagaraj S."/>
            <person name="Vavikolanu K."/>
            <person name="Aluvathingal J."/>
            <person name="Nadendla S."/>
            <person name="Sichtig H."/>
        </authorList>
    </citation>
    <scope>NUCLEOTIDE SEQUENCE [LARGE SCALE GENOMIC DNA]</scope>
    <source>
        <strain evidence="2">FDAARGOS_387</strain>
    </source>
</reference>
<name>A0A2C6DRF0_9GAMM</name>